<evidence type="ECO:0000313" key="1">
    <source>
        <dbReference type="EMBL" id="CAB3251453.1"/>
    </source>
</evidence>
<dbReference type="AlphaFoldDB" id="A0A8S1AWC1"/>
<reference evidence="1 2" key="1">
    <citation type="submission" date="2020-04" db="EMBL/GenBank/DDBJ databases">
        <authorList>
            <person name="Wallbank WR R."/>
            <person name="Pardo Diaz C."/>
            <person name="Kozak K."/>
            <person name="Martin S."/>
            <person name="Jiggins C."/>
            <person name="Moest M."/>
            <person name="Warren A I."/>
            <person name="Byers J.R.P. K."/>
            <person name="Montejo-Kovacevich G."/>
            <person name="Yen C E."/>
        </authorList>
    </citation>
    <scope>NUCLEOTIDE SEQUENCE [LARGE SCALE GENOMIC DNA]</scope>
</reference>
<protein>
    <submittedName>
        <fullName evidence="1">Uncharacterized protein</fullName>
    </submittedName>
</protein>
<proteinExistence type="predicted"/>
<organism evidence="1 2">
    <name type="scientific">Arctia plantaginis</name>
    <name type="common">Wood tiger moth</name>
    <name type="synonym">Phalaena plantaginis</name>
    <dbReference type="NCBI Taxonomy" id="874455"/>
    <lineage>
        <taxon>Eukaryota</taxon>
        <taxon>Metazoa</taxon>
        <taxon>Ecdysozoa</taxon>
        <taxon>Arthropoda</taxon>
        <taxon>Hexapoda</taxon>
        <taxon>Insecta</taxon>
        <taxon>Pterygota</taxon>
        <taxon>Neoptera</taxon>
        <taxon>Endopterygota</taxon>
        <taxon>Lepidoptera</taxon>
        <taxon>Glossata</taxon>
        <taxon>Ditrysia</taxon>
        <taxon>Noctuoidea</taxon>
        <taxon>Erebidae</taxon>
        <taxon>Arctiinae</taxon>
        <taxon>Arctia</taxon>
    </lineage>
</organism>
<evidence type="ECO:0000313" key="2">
    <source>
        <dbReference type="Proteomes" id="UP000494256"/>
    </source>
</evidence>
<sequence>MALLTIYNTVHFLKLLRLRRRRNGKRRNGASAGTRTARALWSSAASRFTQQRGTGLGFGDGAGRISQCQGCGGGGSTATTRVISGATCAALHLRRACPQHSWRDNIGGYPLRYLGEDSHEDEKEQPYEEQIHHLCLNFEFCQYKSMNRFKKWR</sequence>
<name>A0A8S1AWC1_ARCPL</name>
<dbReference type="OrthoDB" id="8193455at2759"/>
<dbReference type="Proteomes" id="UP000494256">
    <property type="component" value="Unassembled WGS sequence"/>
</dbReference>
<comment type="caution">
    <text evidence="1">The sequence shown here is derived from an EMBL/GenBank/DDBJ whole genome shotgun (WGS) entry which is preliminary data.</text>
</comment>
<accession>A0A8S1AWC1</accession>
<gene>
    <name evidence="1" type="ORF">APLA_LOCUS13627</name>
</gene>
<dbReference type="EMBL" id="CADEBD010000359">
    <property type="protein sequence ID" value="CAB3251453.1"/>
    <property type="molecule type" value="Genomic_DNA"/>
</dbReference>